<sequence length="255" mass="26901">MLGPTTRSLALAGGLAAALAAPAGVGPHPGAMAALNPGSFGGIYDLYLGGIRGGEMSIRVELEDARYRAEAAGQTAGIVGTFWSAGFAAVSEGQSDRAGVSPMRFEADSFSPGKTQKVAMAYESGRPAAIEAEPPFTPKPWQVDPFAQAGAFDPLTAALSGLALQSRAQICDRSVEIFDGRRRYAIDIGPPQADPEGLRCDAAYRRVAGYKPKLMRKPDWPFTMWFAQGADGLWHVTRAMGDTPLGVAAVKLRDE</sequence>
<proteinExistence type="predicted"/>
<comment type="caution">
    <text evidence="2">The sequence shown here is derived from an EMBL/GenBank/DDBJ whole genome shotgun (WGS) entry which is preliminary data.</text>
</comment>
<dbReference type="EMBL" id="JAEHHL010000010">
    <property type="protein sequence ID" value="MBK0400824.1"/>
    <property type="molecule type" value="Genomic_DNA"/>
</dbReference>
<keyword evidence="3" id="KW-1185">Reference proteome</keyword>
<reference evidence="2" key="1">
    <citation type="submission" date="2020-12" db="EMBL/GenBank/DDBJ databases">
        <title>Bacterial taxonomy.</title>
        <authorList>
            <person name="Pan X."/>
        </authorList>
    </citation>
    <scope>NUCLEOTIDE SEQUENCE</scope>
    <source>
        <strain evidence="2">M0105</strain>
    </source>
</reference>
<name>A0A8J7MB22_9RHOB</name>
<protein>
    <submittedName>
        <fullName evidence="2">DUF3108 domain-containing protein</fullName>
    </submittedName>
</protein>
<evidence type="ECO:0000256" key="1">
    <source>
        <dbReference type="SAM" id="SignalP"/>
    </source>
</evidence>
<keyword evidence="1" id="KW-0732">Signal</keyword>
<dbReference type="RefSeq" id="WP_200612378.1">
    <property type="nucleotide sequence ID" value="NZ_JAEHHL010000010.1"/>
</dbReference>
<feature type="chain" id="PRO_5035247197" evidence="1">
    <location>
        <begin position="24"/>
        <end position="255"/>
    </location>
</feature>
<gene>
    <name evidence="2" type="ORF">H0I76_16610</name>
</gene>
<dbReference type="Pfam" id="PF11306">
    <property type="entry name" value="DUF3108"/>
    <property type="match status" value="1"/>
</dbReference>
<dbReference type="AlphaFoldDB" id="A0A8J7MB22"/>
<organism evidence="2 3">
    <name type="scientific">Thermohalobaculum xanthum</name>
    <dbReference type="NCBI Taxonomy" id="2753746"/>
    <lineage>
        <taxon>Bacteria</taxon>
        <taxon>Pseudomonadati</taxon>
        <taxon>Pseudomonadota</taxon>
        <taxon>Alphaproteobacteria</taxon>
        <taxon>Rhodobacterales</taxon>
        <taxon>Paracoccaceae</taxon>
        <taxon>Thermohalobaculum</taxon>
    </lineage>
</organism>
<dbReference type="InterPro" id="IPR021457">
    <property type="entry name" value="DUF3108"/>
</dbReference>
<accession>A0A8J7MB22</accession>
<evidence type="ECO:0000313" key="3">
    <source>
        <dbReference type="Proteomes" id="UP000655420"/>
    </source>
</evidence>
<feature type="signal peptide" evidence="1">
    <location>
        <begin position="1"/>
        <end position="23"/>
    </location>
</feature>
<evidence type="ECO:0000313" key="2">
    <source>
        <dbReference type="EMBL" id="MBK0400824.1"/>
    </source>
</evidence>
<dbReference type="Proteomes" id="UP000655420">
    <property type="component" value="Unassembled WGS sequence"/>
</dbReference>